<dbReference type="AlphaFoldDB" id="A0AAN7PIY0"/>
<evidence type="ECO:0008006" key="10">
    <source>
        <dbReference type="Google" id="ProtNLM"/>
    </source>
</evidence>
<comment type="similarity">
    <text evidence="2">Belongs to the nucleotide-sugar transporter family. SLC35A subfamily.</text>
</comment>
<proteinExistence type="inferred from homology"/>
<feature type="transmembrane region" description="Helical" evidence="7">
    <location>
        <begin position="181"/>
        <end position="200"/>
    </location>
</feature>
<dbReference type="EMBL" id="JARPUR010000001">
    <property type="protein sequence ID" value="KAK4887589.1"/>
    <property type="molecule type" value="Genomic_DNA"/>
</dbReference>
<accession>A0AAN7PIY0</accession>
<evidence type="ECO:0000256" key="6">
    <source>
        <dbReference type="ARBA" id="ARBA00023136"/>
    </source>
</evidence>
<dbReference type="PIRSF" id="PIRSF005799">
    <property type="entry name" value="UDP-gal_transpt"/>
    <property type="match status" value="1"/>
</dbReference>
<dbReference type="NCBIfam" id="TIGR00803">
    <property type="entry name" value="nst"/>
    <property type="match status" value="1"/>
</dbReference>
<dbReference type="GO" id="GO:0000139">
    <property type="term" value="C:Golgi membrane"/>
    <property type="evidence" value="ECO:0007669"/>
    <property type="project" value="InterPro"/>
</dbReference>
<keyword evidence="4 7" id="KW-0812">Transmembrane</keyword>
<keyword evidence="5 7" id="KW-1133">Transmembrane helix</keyword>
<dbReference type="InterPro" id="IPR007271">
    <property type="entry name" value="Nuc_sug_transpt"/>
</dbReference>
<dbReference type="PANTHER" id="PTHR10231">
    <property type="entry name" value="NUCLEOTIDE-SUGAR TRANSMEMBRANE TRANSPORTER"/>
    <property type="match status" value="1"/>
</dbReference>
<evidence type="ECO:0000256" key="1">
    <source>
        <dbReference type="ARBA" id="ARBA00004141"/>
    </source>
</evidence>
<evidence type="ECO:0000256" key="5">
    <source>
        <dbReference type="ARBA" id="ARBA00022989"/>
    </source>
</evidence>
<dbReference type="InterPro" id="IPR037185">
    <property type="entry name" value="EmrE-like"/>
</dbReference>
<dbReference type="Pfam" id="PF04142">
    <property type="entry name" value="Nuc_sug_transp"/>
    <property type="match status" value="1"/>
</dbReference>
<evidence type="ECO:0000256" key="4">
    <source>
        <dbReference type="ARBA" id="ARBA00022692"/>
    </source>
</evidence>
<evidence type="ECO:0000313" key="8">
    <source>
        <dbReference type="EMBL" id="KAK4887589.1"/>
    </source>
</evidence>
<organism evidence="8 9">
    <name type="scientific">Aquatica leii</name>
    <dbReference type="NCBI Taxonomy" id="1421715"/>
    <lineage>
        <taxon>Eukaryota</taxon>
        <taxon>Metazoa</taxon>
        <taxon>Ecdysozoa</taxon>
        <taxon>Arthropoda</taxon>
        <taxon>Hexapoda</taxon>
        <taxon>Insecta</taxon>
        <taxon>Pterygota</taxon>
        <taxon>Neoptera</taxon>
        <taxon>Endopterygota</taxon>
        <taxon>Coleoptera</taxon>
        <taxon>Polyphaga</taxon>
        <taxon>Elateriformia</taxon>
        <taxon>Elateroidea</taxon>
        <taxon>Lampyridae</taxon>
        <taxon>Luciolinae</taxon>
        <taxon>Aquatica</taxon>
    </lineage>
</organism>
<dbReference type="Proteomes" id="UP001353858">
    <property type="component" value="Unassembled WGS sequence"/>
</dbReference>
<feature type="transmembrane region" description="Helical" evidence="7">
    <location>
        <begin position="281"/>
        <end position="299"/>
    </location>
</feature>
<keyword evidence="6 7" id="KW-0472">Membrane</keyword>
<comment type="subcellular location">
    <subcellularLocation>
        <location evidence="1">Membrane</location>
        <topology evidence="1">Multi-pass membrane protein</topology>
    </subcellularLocation>
</comment>
<comment type="caution">
    <text evidence="8">The sequence shown here is derived from an EMBL/GenBank/DDBJ whole genome shotgun (WGS) entry which is preliminary data.</text>
</comment>
<dbReference type="SUPFAM" id="SSF103481">
    <property type="entry name" value="Multidrug resistance efflux transporter EmrE"/>
    <property type="match status" value="2"/>
</dbReference>
<evidence type="ECO:0000256" key="7">
    <source>
        <dbReference type="SAM" id="Phobius"/>
    </source>
</evidence>
<reference evidence="9" key="1">
    <citation type="submission" date="2023-01" db="EMBL/GenBank/DDBJ databases">
        <title>Key to firefly adult light organ development and bioluminescence: homeobox transcription factors regulate luciferase expression and transportation to peroxisome.</title>
        <authorList>
            <person name="Fu X."/>
        </authorList>
    </citation>
    <scope>NUCLEOTIDE SEQUENCE [LARGE SCALE GENOMIC DNA]</scope>
</reference>
<feature type="transmembrane region" description="Helical" evidence="7">
    <location>
        <begin position="12"/>
        <end position="35"/>
    </location>
</feature>
<feature type="transmembrane region" description="Helical" evidence="7">
    <location>
        <begin position="252"/>
        <end position="274"/>
    </location>
</feature>
<dbReference type="GO" id="GO:0015165">
    <property type="term" value="F:pyrimidine nucleotide-sugar transmembrane transporter activity"/>
    <property type="evidence" value="ECO:0007669"/>
    <property type="project" value="InterPro"/>
</dbReference>
<sequence length="349" mass="39677">MSKINWSEVFPTKASVIIFVLYIGLFVNQGILVTASQESDNKYEYDIVTVVLLTELLKLITSVSLYCKDQPLSSLIHDSIGSKRVLFLYFVPAFLYCLYNNLAFVNLATFDPTTYYLLLQFRVVTTALLFQVIFKKNLNKKQWFSLILLTVGCMLKGWNFSNPDTKDLDPNKTAKLSSLSLDFNTILIFIQLLCSCLAGVYNEYLLKEPGANTNIFVQNVFMYLDSIICNVGLLIFQGNFTAFSLENIRKVFHYKVILVMLNNTAAGIVTSFFLKSMNSILKTFAAALELIFTAIFSYLLFNIPIYLNTVLAIALVMFSIYLYSQNPVSNPPRQTSTHQDEKELLMEDV</sequence>
<evidence type="ECO:0000313" key="9">
    <source>
        <dbReference type="Proteomes" id="UP001353858"/>
    </source>
</evidence>
<keyword evidence="3" id="KW-0762">Sugar transport</keyword>
<gene>
    <name evidence="8" type="ORF">RN001_003860</name>
</gene>
<protein>
    <recommendedName>
        <fullName evidence="10">CMP-sialic acid transporter</fullName>
    </recommendedName>
</protein>
<feature type="transmembrane region" description="Helical" evidence="7">
    <location>
        <begin position="305"/>
        <end position="323"/>
    </location>
</feature>
<feature type="transmembrane region" description="Helical" evidence="7">
    <location>
        <begin position="220"/>
        <end position="240"/>
    </location>
</feature>
<keyword evidence="9" id="KW-1185">Reference proteome</keyword>
<feature type="transmembrane region" description="Helical" evidence="7">
    <location>
        <begin position="47"/>
        <end position="66"/>
    </location>
</feature>
<keyword evidence="3" id="KW-0813">Transport</keyword>
<feature type="transmembrane region" description="Helical" evidence="7">
    <location>
        <begin position="86"/>
        <end position="108"/>
    </location>
</feature>
<feature type="transmembrane region" description="Helical" evidence="7">
    <location>
        <begin position="114"/>
        <end position="134"/>
    </location>
</feature>
<evidence type="ECO:0000256" key="3">
    <source>
        <dbReference type="ARBA" id="ARBA00022597"/>
    </source>
</evidence>
<evidence type="ECO:0000256" key="2">
    <source>
        <dbReference type="ARBA" id="ARBA00009976"/>
    </source>
</evidence>
<feature type="transmembrane region" description="Helical" evidence="7">
    <location>
        <begin position="143"/>
        <end position="161"/>
    </location>
</feature>
<name>A0AAN7PIY0_9COLE</name>